<dbReference type="SUPFAM" id="SSF161098">
    <property type="entry name" value="MetI-like"/>
    <property type="match status" value="1"/>
</dbReference>
<reference evidence="9" key="1">
    <citation type="submission" date="2021-06" db="EMBL/GenBank/DDBJ databases">
        <title>Description of novel taxa of the family Lachnospiraceae.</title>
        <authorList>
            <person name="Chaplin A.V."/>
            <person name="Sokolova S.R."/>
            <person name="Pikina A.P."/>
            <person name="Korzhanova M."/>
            <person name="Belova V."/>
            <person name="Korostin D."/>
            <person name="Efimov B.A."/>
        </authorList>
    </citation>
    <scope>NUCLEOTIDE SEQUENCE</scope>
    <source>
        <strain evidence="9">ASD5720</strain>
    </source>
</reference>
<evidence type="ECO:0000256" key="3">
    <source>
        <dbReference type="ARBA" id="ARBA00022475"/>
    </source>
</evidence>
<gene>
    <name evidence="9" type="ORF">KTH89_20410</name>
</gene>
<keyword evidence="3" id="KW-1003">Cell membrane</keyword>
<dbReference type="RefSeq" id="WP_158342529.1">
    <property type="nucleotide sequence ID" value="NZ_JAHQCW010000044.1"/>
</dbReference>
<dbReference type="InterPro" id="IPR035906">
    <property type="entry name" value="MetI-like_sf"/>
</dbReference>
<dbReference type="AlphaFoldDB" id="A0A949NCN4"/>
<comment type="caution">
    <text evidence="9">The sequence shown here is derived from an EMBL/GenBank/DDBJ whole genome shotgun (WGS) entry which is preliminary data.</text>
</comment>
<sequence length="278" mass="30868">MNFKKLNHTNLVCRGVALLSVLITLYPIVFVGLTSLKATSEFYNNIWGIPREFKWSNYYSAWVTSRIGRYFKASVIVVGISVVAVLIFSALAGYALSRLKVRYVSAAAIGIIVITQLMPLESVIMPLYLIMSRLRLLNGYVTLILPYIGWGMPLTILIYKNYFDTIPQELMEAARIDGCSELQCFCRIAVPVMKPATATNAIFNFVGLWGELLWASVSTATSQFGTLPVGIISFKQQFSTDWGPMSAAICIVILPLILIFSFLQKYFVQGLSNGALKG</sequence>
<comment type="similarity">
    <text evidence="7">Belongs to the binding-protein-dependent transport system permease family.</text>
</comment>
<dbReference type="GO" id="GO:0055085">
    <property type="term" value="P:transmembrane transport"/>
    <property type="evidence" value="ECO:0007669"/>
    <property type="project" value="InterPro"/>
</dbReference>
<feature type="transmembrane region" description="Helical" evidence="7">
    <location>
        <begin position="137"/>
        <end position="159"/>
    </location>
</feature>
<accession>A0A949NCN4</accession>
<evidence type="ECO:0000259" key="8">
    <source>
        <dbReference type="PROSITE" id="PS50928"/>
    </source>
</evidence>
<dbReference type="PANTHER" id="PTHR43744">
    <property type="entry name" value="ABC TRANSPORTER PERMEASE PROTEIN MG189-RELATED-RELATED"/>
    <property type="match status" value="1"/>
</dbReference>
<dbReference type="InterPro" id="IPR000515">
    <property type="entry name" value="MetI-like"/>
</dbReference>
<evidence type="ECO:0000256" key="7">
    <source>
        <dbReference type="RuleBase" id="RU363032"/>
    </source>
</evidence>
<keyword evidence="10" id="KW-1185">Reference proteome</keyword>
<protein>
    <submittedName>
        <fullName evidence="9">Carbohydrate ABC transporter permease</fullName>
    </submittedName>
</protein>
<dbReference type="EMBL" id="JAHQCW010000044">
    <property type="protein sequence ID" value="MBU9738902.1"/>
    <property type="molecule type" value="Genomic_DNA"/>
</dbReference>
<name>A0A949NCN4_9FIRM</name>
<dbReference type="CDD" id="cd06261">
    <property type="entry name" value="TM_PBP2"/>
    <property type="match status" value="1"/>
</dbReference>
<keyword evidence="5 7" id="KW-1133">Transmembrane helix</keyword>
<evidence type="ECO:0000256" key="4">
    <source>
        <dbReference type="ARBA" id="ARBA00022692"/>
    </source>
</evidence>
<keyword evidence="2 7" id="KW-0813">Transport</keyword>
<evidence type="ECO:0000256" key="5">
    <source>
        <dbReference type="ARBA" id="ARBA00022989"/>
    </source>
</evidence>
<evidence type="ECO:0000256" key="6">
    <source>
        <dbReference type="ARBA" id="ARBA00023136"/>
    </source>
</evidence>
<keyword evidence="6 7" id="KW-0472">Membrane</keyword>
<dbReference type="PANTHER" id="PTHR43744:SF12">
    <property type="entry name" value="ABC TRANSPORTER PERMEASE PROTEIN MG189-RELATED"/>
    <property type="match status" value="1"/>
</dbReference>
<dbReference type="Gene3D" id="1.10.3720.10">
    <property type="entry name" value="MetI-like"/>
    <property type="match status" value="1"/>
</dbReference>
<feature type="transmembrane region" description="Helical" evidence="7">
    <location>
        <begin position="242"/>
        <end position="263"/>
    </location>
</feature>
<proteinExistence type="inferred from homology"/>
<keyword evidence="4 7" id="KW-0812">Transmembrane</keyword>
<feature type="transmembrane region" description="Helical" evidence="7">
    <location>
        <begin position="12"/>
        <end position="33"/>
    </location>
</feature>
<feature type="domain" description="ABC transmembrane type-1" evidence="8">
    <location>
        <begin position="71"/>
        <end position="264"/>
    </location>
</feature>
<dbReference type="PROSITE" id="PS50928">
    <property type="entry name" value="ABC_TM1"/>
    <property type="match status" value="1"/>
</dbReference>
<evidence type="ECO:0000256" key="2">
    <source>
        <dbReference type="ARBA" id="ARBA00022448"/>
    </source>
</evidence>
<feature type="transmembrane region" description="Helical" evidence="7">
    <location>
        <begin position="73"/>
        <end position="96"/>
    </location>
</feature>
<dbReference type="Proteomes" id="UP000712157">
    <property type="component" value="Unassembled WGS sequence"/>
</dbReference>
<dbReference type="Pfam" id="PF00528">
    <property type="entry name" value="BPD_transp_1"/>
    <property type="match status" value="1"/>
</dbReference>
<evidence type="ECO:0000313" key="10">
    <source>
        <dbReference type="Proteomes" id="UP000712157"/>
    </source>
</evidence>
<comment type="subcellular location">
    <subcellularLocation>
        <location evidence="1 7">Cell membrane</location>
        <topology evidence="1 7">Multi-pass membrane protein</topology>
    </subcellularLocation>
</comment>
<evidence type="ECO:0000313" key="9">
    <source>
        <dbReference type="EMBL" id="MBU9738902.1"/>
    </source>
</evidence>
<evidence type="ECO:0000256" key="1">
    <source>
        <dbReference type="ARBA" id="ARBA00004651"/>
    </source>
</evidence>
<feature type="transmembrane region" description="Helical" evidence="7">
    <location>
        <begin position="103"/>
        <end position="131"/>
    </location>
</feature>
<organism evidence="9 10">
    <name type="scientific">Diplocloster agilis</name>
    <dbReference type="NCBI Taxonomy" id="2850323"/>
    <lineage>
        <taxon>Bacteria</taxon>
        <taxon>Bacillati</taxon>
        <taxon>Bacillota</taxon>
        <taxon>Clostridia</taxon>
        <taxon>Lachnospirales</taxon>
        <taxon>Lachnospiraceae</taxon>
        <taxon>Diplocloster</taxon>
    </lineage>
</organism>
<dbReference type="GO" id="GO:0005886">
    <property type="term" value="C:plasma membrane"/>
    <property type="evidence" value="ECO:0007669"/>
    <property type="project" value="UniProtKB-SubCell"/>
</dbReference>